<comment type="caution">
    <text evidence="1">The sequence shown here is derived from an EMBL/GenBank/DDBJ whole genome shotgun (WGS) entry which is preliminary data.</text>
</comment>
<gene>
    <name evidence="1" type="ORF">SLEP1_g41868</name>
</gene>
<reference evidence="1 2" key="1">
    <citation type="journal article" date="2021" name="Commun. Biol.">
        <title>The genome of Shorea leprosula (Dipterocarpaceae) highlights the ecological relevance of drought in aseasonal tropical rainforests.</title>
        <authorList>
            <person name="Ng K.K.S."/>
            <person name="Kobayashi M.J."/>
            <person name="Fawcett J.A."/>
            <person name="Hatakeyama M."/>
            <person name="Paape T."/>
            <person name="Ng C.H."/>
            <person name="Ang C.C."/>
            <person name="Tnah L.H."/>
            <person name="Lee C.T."/>
            <person name="Nishiyama T."/>
            <person name="Sese J."/>
            <person name="O'Brien M.J."/>
            <person name="Copetti D."/>
            <person name="Mohd Noor M.I."/>
            <person name="Ong R.C."/>
            <person name="Putra M."/>
            <person name="Sireger I.Z."/>
            <person name="Indrioko S."/>
            <person name="Kosugi Y."/>
            <person name="Izuno A."/>
            <person name="Isagi Y."/>
            <person name="Lee S.L."/>
            <person name="Shimizu K.K."/>
        </authorList>
    </citation>
    <scope>NUCLEOTIDE SEQUENCE [LARGE SCALE GENOMIC DNA]</scope>
    <source>
        <strain evidence="1">214</strain>
    </source>
</reference>
<evidence type="ECO:0000313" key="1">
    <source>
        <dbReference type="EMBL" id="GKV33345.1"/>
    </source>
</evidence>
<proteinExistence type="predicted"/>
<dbReference type="AlphaFoldDB" id="A0AAV5L8E0"/>
<dbReference type="PANTHER" id="PTHR33491">
    <property type="entry name" value="OSJNBA0016N04.9 PROTEIN"/>
    <property type="match status" value="1"/>
</dbReference>
<accession>A0AAV5L8E0</accession>
<name>A0AAV5L8E0_9ROSI</name>
<evidence type="ECO:0008006" key="3">
    <source>
        <dbReference type="Google" id="ProtNLM"/>
    </source>
</evidence>
<sequence length="259" mass="29266">MDLKACSDWLAGQPVCIRCELHAKRKKRCFSIPYPFGIGNRSCFKEPSHELVCDESYVPLMLFLGEQALTASSRQQHLKVNIPSLIPETNSQLLVVIRRPSCLISRVGFFRVDAFPCAGMCPTLLMDLVPQPTTTTQAWDFNPCCYAFLAQQDWFDLTVSHLWNFTNNTGLNFKGFASSPVVLDWVVGLETCEEAKKNSTAYSCGENSFCSDSPNGPGYRCHYNQGYQGNPYLPQGCQEQMMVHKMEFDAYLCIKVFLF</sequence>
<evidence type="ECO:0000313" key="2">
    <source>
        <dbReference type="Proteomes" id="UP001054252"/>
    </source>
</evidence>
<dbReference type="EMBL" id="BPVZ01000100">
    <property type="protein sequence ID" value="GKV33345.1"/>
    <property type="molecule type" value="Genomic_DNA"/>
</dbReference>
<protein>
    <recommendedName>
        <fullName evidence="3">Wall-associated receptor kinase galacturonan-binding domain-containing protein</fullName>
    </recommendedName>
</protein>
<organism evidence="1 2">
    <name type="scientific">Rubroshorea leprosula</name>
    <dbReference type="NCBI Taxonomy" id="152421"/>
    <lineage>
        <taxon>Eukaryota</taxon>
        <taxon>Viridiplantae</taxon>
        <taxon>Streptophyta</taxon>
        <taxon>Embryophyta</taxon>
        <taxon>Tracheophyta</taxon>
        <taxon>Spermatophyta</taxon>
        <taxon>Magnoliopsida</taxon>
        <taxon>eudicotyledons</taxon>
        <taxon>Gunneridae</taxon>
        <taxon>Pentapetalae</taxon>
        <taxon>rosids</taxon>
        <taxon>malvids</taxon>
        <taxon>Malvales</taxon>
        <taxon>Dipterocarpaceae</taxon>
        <taxon>Rubroshorea</taxon>
    </lineage>
</organism>
<dbReference type="Proteomes" id="UP001054252">
    <property type="component" value="Unassembled WGS sequence"/>
</dbReference>
<keyword evidence="2" id="KW-1185">Reference proteome</keyword>